<keyword evidence="1" id="KW-0812">Transmembrane</keyword>
<feature type="transmembrane region" description="Helical" evidence="1">
    <location>
        <begin position="199"/>
        <end position="219"/>
    </location>
</feature>
<feature type="transmembrane region" description="Helical" evidence="1">
    <location>
        <begin position="125"/>
        <end position="147"/>
    </location>
</feature>
<feature type="transmembrane region" description="Helical" evidence="1">
    <location>
        <begin position="86"/>
        <end position="113"/>
    </location>
</feature>
<evidence type="ECO:0000313" key="2">
    <source>
        <dbReference type="EMBL" id="GAF94828.1"/>
    </source>
</evidence>
<comment type="caution">
    <text evidence="2">The sequence shown here is derived from an EMBL/GenBank/DDBJ whole genome shotgun (WGS) entry which is preliminary data.</text>
</comment>
<reference evidence="2" key="1">
    <citation type="journal article" date="2014" name="Front. Microbiol.">
        <title>High frequency of phylogenetically diverse reductive dehalogenase-homologous genes in deep subseafloor sedimentary metagenomes.</title>
        <authorList>
            <person name="Kawai M."/>
            <person name="Futagami T."/>
            <person name="Toyoda A."/>
            <person name="Takaki Y."/>
            <person name="Nishi S."/>
            <person name="Hori S."/>
            <person name="Arai W."/>
            <person name="Tsubouchi T."/>
            <person name="Morono Y."/>
            <person name="Uchiyama I."/>
            <person name="Ito T."/>
            <person name="Fujiyama A."/>
            <person name="Inagaki F."/>
            <person name="Takami H."/>
        </authorList>
    </citation>
    <scope>NUCLEOTIDE SEQUENCE</scope>
    <source>
        <strain evidence="2">Expedition CK06-06</strain>
    </source>
</reference>
<name>X0TMN4_9ZZZZ</name>
<keyword evidence="1" id="KW-0472">Membrane</keyword>
<keyword evidence="1" id="KW-1133">Transmembrane helix</keyword>
<dbReference type="EMBL" id="BARS01019794">
    <property type="protein sequence ID" value="GAF94828.1"/>
    <property type="molecule type" value="Genomic_DNA"/>
</dbReference>
<feature type="transmembrane region" description="Helical" evidence="1">
    <location>
        <begin position="53"/>
        <end position="74"/>
    </location>
</feature>
<proteinExistence type="predicted"/>
<sequence>EEEQTEDESVVNCIFCGLHVGPEVAVRYQGWISHPECAKGAMTLRIESFDRRYFILGAIGAVIGLVFTFLFAGAQAAFAEPIVPDYIFMTFMVGISFLGISVGFLIHSIGLYGLHINYEEKYAKISAIVSVLVACALGYMAFLLLTYGLDPLYHDPETGHLLLVPDYFPASGALVALFGVLSVFVGVTVWLLEDELRGAFVPPMMLSILFVIIGALVMYSLQMIALYFVIIFLIFTAAGIPRFWVEIEE</sequence>
<feature type="non-terminal residue" evidence="2">
    <location>
        <position position="1"/>
    </location>
</feature>
<organism evidence="2">
    <name type="scientific">marine sediment metagenome</name>
    <dbReference type="NCBI Taxonomy" id="412755"/>
    <lineage>
        <taxon>unclassified sequences</taxon>
        <taxon>metagenomes</taxon>
        <taxon>ecological metagenomes</taxon>
    </lineage>
</organism>
<dbReference type="AlphaFoldDB" id="X0TMN4"/>
<protein>
    <submittedName>
        <fullName evidence="2">Uncharacterized protein</fullName>
    </submittedName>
</protein>
<accession>X0TMN4</accession>
<gene>
    <name evidence="2" type="ORF">S01H1_32012</name>
</gene>
<feature type="transmembrane region" description="Helical" evidence="1">
    <location>
        <begin position="167"/>
        <end position="192"/>
    </location>
</feature>
<feature type="transmembrane region" description="Helical" evidence="1">
    <location>
        <begin position="225"/>
        <end position="245"/>
    </location>
</feature>
<evidence type="ECO:0000256" key="1">
    <source>
        <dbReference type="SAM" id="Phobius"/>
    </source>
</evidence>